<dbReference type="EMBL" id="JABBWE010000030">
    <property type="protein sequence ID" value="KAG1793488.1"/>
    <property type="molecule type" value="Genomic_DNA"/>
</dbReference>
<keyword evidence="4" id="KW-1185">Reference proteome</keyword>
<evidence type="ECO:0000256" key="1">
    <source>
        <dbReference type="SAM" id="MobiDB-lite"/>
    </source>
</evidence>
<name>A0A9P7ANZ8_9AGAM</name>
<feature type="compositionally biased region" description="Basic residues" evidence="1">
    <location>
        <begin position="1"/>
        <end position="10"/>
    </location>
</feature>
<dbReference type="Proteomes" id="UP000719766">
    <property type="component" value="Unassembled WGS sequence"/>
</dbReference>
<feature type="compositionally biased region" description="Low complexity" evidence="1">
    <location>
        <begin position="518"/>
        <end position="528"/>
    </location>
</feature>
<evidence type="ECO:0000313" key="3">
    <source>
        <dbReference type="EMBL" id="KAG1793488.1"/>
    </source>
</evidence>
<organism evidence="3 4">
    <name type="scientific">Suillus plorans</name>
    <dbReference type="NCBI Taxonomy" id="116603"/>
    <lineage>
        <taxon>Eukaryota</taxon>
        <taxon>Fungi</taxon>
        <taxon>Dikarya</taxon>
        <taxon>Basidiomycota</taxon>
        <taxon>Agaricomycotina</taxon>
        <taxon>Agaricomycetes</taxon>
        <taxon>Agaricomycetidae</taxon>
        <taxon>Boletales</taxon>
        <taxon>Suillineae</taxon>
        <taxon>Suillaceae</taxon>
        <taxon>Suillus</taxon>
    </lineage>
</organism>
<feature type="region of interest" description="Disordered" evidence="1">
    <location>
        <begin position="1"/>
        <end position="51"/>
    </location>
</feature>
<comment type="caution">
    <text evidence="3">The sequence shown here is derived from an EMBL/GenBank/DDBJ whole genome shotgun (WGS) entry which is preliminary data.</text>
</comment>
<dbReference type="Pfam" id="PF20149">
    <property type="entry name" value="DUF6532"/>
    <property type="match status" value="1"/>
</dbReference>
<reference evidence="3" key="1">
    <citation type="journal article" date="2020" name="New Phytol.">
        <title>Comparative genomics reveals dynamic genome evolution in host specialist ectomycorrhizal fungi.</title>
        <authorList>
            <person name="Lofgren L.A."/>
            <person name="Nguyen N.H."/>
            <person name="Vilgalys R."/>
            <person name="Ruytinx J."/>
            <person name="Liao H.L."/>
            <person name="Branco S."/>
            <person name="Kuo A."/>
            <person name="LaButti K."/>
            <person name="Lipzen A."/>
            <person name="Andreopoulos W."/>
            <person name="Pangilinan J."/>
            <person name="Riley R."/>
            <person name="Hundley H."/>
            <person name="Na H."/>
            <person name="Barry K."/>
            <person name="Grigoriev I.V."/>
            <person name="Stajich J.E."/>
            <person name="Kennedy P.G."/>
        </authorList>
    </citation>
    <scope>NUCLEOTIDE SEQUENCE</scope>
    <source>
        <strain evidence="3">S12</strain>
    </source>
</reference>
<feature type="region of interest" description="Disordered" evidence="1">
    <location>
        <begin position="67"/>
        <end position="143"/>
    </location>
</feature>
<proteinExistence type="predicted"/>
<feature type="region of interest" description="Disordered" evidence="1">
    <location>
        <begin position="506"/>
        <end position="528"/>
    </location>
</feature>
<protein>
    <recommendedName>
        <fullName evidence="2">DUF6532 domain-containing protein</fullName>
    </recommendedName>
</protein>
<dbReference type="GeneID" id="64602343"/>
<evidence type="ECO:0000259" key="2">
    <source>
        <dbReference type="Pfam" id="PF20149"/>
    </source>
</evidence>
<dbReference type="InterPro" id="IPR045341">
    <property type="entry name" value="DUF6532"/>
</dbReference>
<accession>A0A9P7ANZ8</accession>
<gene>
    <name evidence="3" type="ORF">HD556DRAFT_1479112</name>
</gene>
<evidence type="ECO:0000313" key="4">
    <source>
        <dbReference type="Proteomes" id="UP000719766"/>
    </source>
</evidence>
<feature type="domain" description="DUF6532" evidence="2">
    <location>
        <begin position="166"/>
        <end position="354"/>
    </location>
</feature>
<feature type="compositionally biased region" description="Low complexity" evidence="1">
    <location>
        <begin position="97"/>
        <end position="118"/>
    </location>
</feature>
<dbReference type="RefSeq" id="XP_041159913.1">
    <property type="nucleotide sequence ID" value="XM_041308579.1"/>
</dbReference>
<dbReference type="OrthoDB" id="2659717at2759"/>
<feature type="compositionally biased region" description="Polar residues" evidence="1">
    <location>
        <begin position="39"/>
        <end position="49"/>
    </location>
</feature>
<sequence>MPRVAGRGRGRGNGSSTPGAQPNVHEHGHPSVIAPFQPTPFQTSQSDSGVATERRIAANAMLQTEGPAVDTLQHHQSRRRTAQLPPQERLRPYAIPSSSSRTSSQRTSSRASMSTMSLDDLDDNGSNSQRARRGSRNATMNPSNIGFYSEKDKNNIYLARKLIVLDMILESGWENDRRVLEAIATECLSSACVRSGHDTEPTTKVLKFIMDELSNIRGKLVQEAESYLPALGLQPDSGTIIGEDDTARIIARANVLLDERNLQDYFLHGWDSDCSKILVFSSKPYFDFHEGFWFGRNSPFINDPASRTRISKPSWFMYELSGAALNCVIRRIATGQLSKSKKVLYFTTDEFQPVAIGIRNAMKRYLDCPELDDGEFLPRITAHHEHCLRVLRSRTGEGSPMKQYNIYVPSSSSELYRSRTNNSSATLSTSSASLPSLTFHQGTVASSSSSSSNASWYPHGVVQSPQVAQYAPYLPGDHDCSGYSGETPSGLSSLYHHVPLESQPFEEPEVVSDQGDAPPFTQDDQQNDNQFFFTPGSSALAGWGGSITGTGSWRGPMT</sequence>
<dbReference type="AlphaFoldDB" id="A0A9P7ANZ8"/>